<dbReference type="AlphaFoldDB" id="Q0W0L9"/>
<gene>
    <name evidence="2" type="ORF">RRC358</name>
</gene>
<keyword evidence="3" id="KW-1185">Reference proteome</keyword>
<dbReference type="KEGG" id="rci:RRC358"/>
<dbReference type="Proteomes" id="UP000000663">
    <property type="component" value="Chromosome"/>
</dbReference>
<keyword evidence="1" id="KW-0472">Membrane</keyword>
<evidence type="ECO:0000256" key="1">
    <source>
        <dbReference type="SAM" id="Phobius"/>
    </source>
</evidence>
<evidence type="ECO:0000313" key="3">
    <source>
        <dbReference type="Proteomes" id="UP000000663"/>
    </source>
</evidence>
<keyword evidence="1" id="KW-1133">Transmembrane helix</keyword>
<feature type="transmembrane region" description="Helical" evidence="1">
    <location>
        <begin position="28"/>
        <end position="49"/>
    </location>
</feature>
<reference evidence="2 3" key="1">
    <citation type="journal article" date="2006" name="Science">
        <title>Genome of rice cluster I archaea -- the key methane producers in the rice rhizosphere.</title>
        <authorList>
            <person name="Erkel C."/>
            <person name="Kube M."/>
            <person name="Reinhardt R."/>
            <person name="Liesack W."/>
        </authorList>
    </citation>
    <scope>NUCLEOTIDE SEQUENCE [LARGE SCALE GENOMIC DNA]</scope>
    <source>
        <strain evidence="3">DSM 22066 / NBRC 105507 / MRE50</strain>
    </source>
</reference>
<name>Q0W0L9_METAR</name>
<accession>Q0W0L9</accession>
<feature type="transmembrane region" description="Helical" evidence="1">
    <location>
        <begin position="70"/>
        <end position="89"/>
    </location>
</feature>
<dbReference type="eggNOG" id="arCOG11647">
    <property type="taxonomic scope" value="Archaea"/>
</dbReference>
<keyword evidence="1" id="KW-0812">Transmembrane</keyword>
<proteinExistence type="predicted"/>
<sequence length="90" mass="10174">MLVVYVATMIYVQNMGLKLIIDSDTAKAIIYSLDMPTMLVLIIFAGLCFRQELTKPKYNIPKKNRWMIDAILSCIGVAAMGILLLIKYVM</sequence>
<evidence type="ECO:0000313" key="2">
    <source>
        <dbReference type="EMBL" id="CAJ38074.1"/>
    </source>
</evidence>
<organism evidence="2 3">
    <name type="scientific">Methanocella arvoryzae (strain DSM 22066 / NBRC 105507 / MRE50)</name>
    <dbReference type="NCBI Taxonomy" id="351160"/>
    <lineage>
        <taxon>Archaea</taxon>
        <taxon>Methanobacteriati</taxon>
        <taxon>Methanobacteriota</taxon>
        <taxon>Stenosarchaea group</taxon>
        <taxon>Methanomicrobia</taxon>
        <taxon>Methanocellales</taxon>
        <taxon>Methanocellaceae</taxon>
        <taxon>Methanocella</taxon>
    </lineage>
</organism>
<protein>
    <submittedName>
        <fullName evidence="2">Uncharacterized protein</fullName>
    </submittedName>
</protein>
<dbReference type="EMBL" id="AM114193">
    <property type="protein sequence ID" value="CAJ38074.1"/>
    <property type="molecule type" value="Genomic_DNA"/>
</dbReference>